<dbReference type="InterPro" id="IPR019776">
    <property type="entry name" value="Flagellar_basal_body_rod_CS"/>
</dbReference>
<evidence type="ECO:0000256" key="5">
    <source>
        <dbReference type="RuleBase" id="RU362116"/>
    </source>
</evidence>
<dbReference type="GO" id="GO:0009425">
    <property type="term" value="C:bacterial-type flagellum basal body"/>
    <property type="evidence" value="ECO:0007669"/>
    <property type="project" value="UniProtKB-SubCell"/>
</dbReference>
<evidence type="ECO:0000313" key="10">
    <source>
        <dbReference type="EMBL" id="AXB06269.1"/>
    </source>
</evidence>
<gene>
    <name evidence="10" type="ORF">C1C91_15790</name>
</gene>
<feature type="domain" description="Flagellar basal-body/hook protein C-terminal" evidence="7">
    <location>
        <begin position="576"/>
        <end position="620"/>
    </location>
</feature>
<evidence type="ECO:0000313" key="11">
    <source>
        <dbReference type="Proteomes" id="UP000266778"/>
    </source>
</evidence>
<keyword evidence="4 5" id="KW-0975">Bacterial flagellum</keyword>
<evidence type="ECO:0000256" key="3">
    <source>
        <dbReference type="ARBA" id="ARBA00019015"/>
    </source>
</evidence>
<dbReference type="PANTHER" id="PTHR30435">
    <property type="entry name" value="FLAGELLAR PROTEIN"/>
    <property type="match status" value="1"/>
</dbReference>
<dbReference type="Pfam" id="PF07559">
    <property type="entry name" value="FlgE_D2"/>
    <property type="match status" value="2"/>
</dbReference>
<proteinExistence type="inferred from homology"/>
<dbReference type="InterPro" id="IPR037058">
    <property type="entry name" value="Falgellar_hook_FlgE_sf"/>
</dbReference>
<feature type="domain" description="Flagellar basal body rod protein N-terminal" evidence="6">
    <location>
        <begin position="3"/>
        <end position="33"/>
    </location>
</feature>
<evidence type="ECO:0000256" key="1">
    <source>
        <dbReference type="ARBA" id="ARBA00004117"/>
    </source>
</evidence>
<keyword evidence="10" id="KW-0966">Cell projection</keyword>
<keyword evidence="10" id="KW-0969">Cilium</keyword>
<dbReference type="InterPro" id="IPR053967">
    <property type="entry name" value="LlgE_F_G-like_D1"/>
</dbReference>
<evidence type="ECO:0000256" key="4">
    <source>
        <dbReference type="ARBA" id="ARBA00023143"/>
    </source>
</evidence>
<dbReference type="InterPro" id="IPR011491">
    <property type="entry name" value="FlgE_D2"/>
</dbReference>
<organism evidence="10 11">
    <name type="scientific">Aeromonas caviae</name>
    <name type="common">Aeromonas punctata</name>
    <dbReference type="NCBI Taxonomy" id="648"/>
    <lineage>
        <taxon>Bacteria</taxon>
        <taxon>Pseudomonadati</taxon>
        <taxon>Pseudomonadota</taxon>
        <taxon>Gammaproteobacteria</taxon>
        <taxon>Aeromonadales</taxon>
        <taxon>Aeromonadaceae</taxon>
        <taxon>Aeromonas</taxon>
    </lineage>
</organism>
<feature type="domain" description="Flagellar hook protein FlgE/F/G-like D1" evidence="9">
    <location>
        <begin position="83"/>
        <end position="152"/>
    </location>
</feature>
<accession>A0A3S5WY02</accession>
<dbReference type="GO" id="GO:0071978">
    <property type="term" value="P:bacterial-type flagellum-dependent swarming motility"/>
    <property type="evidence" value="ECO:0007669"/>
    <property type="project" value="TreeGrafter"/>
</dbReference>
<dbReference type="InterPro" id="IPR001444">
    <property type="entry name" value="Flag_bb_rod_N"/>
</dbReference>
<comment type="function">
    <text evidence="5">A flexible structure which links the flagellar filament to the drive apparatus in the basal body.</text>
</comment>
<dbReference type="GO" id="GO:0009424">
    <property type="term" value="C:bacterial-type flagellum hook"/>
    <property type="evidence" value="ECO:0007669"/>
    <property type="project" value="TreeGrafter"/>
</dbReference>
<dbReference type="EMBL" id="CP025706">
    <property type="protein sequence ID" value="AXB06269.1"/>
    <property type="molecule type" value="Genomic_DNA"/>
</dbReference>
<dbReference type="Pfam" id="PF22692">
    <property type="entry name" value="LlgE_F_G_D1"/>
    <property type="match status" value="1"/>
</dbReference>
<dbReference type="PROSITE" id="PS00588">
    <property type="entry name" value="FLAGELLA_BB_ROD"/>
    <property type="match status" value="1"/>
</dbReference>
<keyword evidence="10" id="KW-0282">Flagellum</keyword>
<dbReference type="InterPro" id="IPR020013">
    <property type="entry name" value="Flagellar_FlgE/F/G"/>
</dbReference>
<protein>
    <recommendedName>
        <fullName evidence="3 5">Flagellar hook protein FlgE</fullName>
    </recommendedName>
</protein>
<dbReference type="InterPro" id="IPR010930">
    <property type="entry name" value="Flg_bb/hook_C_dom"/>
</dbReference>
<feature type="domain" description="Flagellar hook protein FlgE D2" evidence="8">
    <location>
        <begin position="355"/>
        <end position="501"/>
    </location>
</feature>
<dbReference type="NCBIfam" id="TIGR03506">
    <property type="entry name" value="FlgEFG_subfam"/>
    <property type="match status" value="2"/>
</dbReference>
<evidence type="ECO:0000256" key="2">
    <source>
        <dbReference type="ARBA" id="ARBA00009677"/>
    </source>
</evidence>
<dbReference type="GO" id="GO:0005829">
    <property type="term" value="C:cytosol"/>
    <property type="evidence" value="ECO:0007669"/>
    <property type="project" value="TreeGrafter"/>
</dbReference>
<evidence type="ECO:0000259" key="9">
    <source>
        <dbReference type="Pfam" id="PF22692"/>
    </source>
</evidence>
<dbReference type="Proteomes" id="UP000266778">
    <property type="component" value="Chromosome"/>
</dbReference>
<comment type="subcellular location">
    <subcellularLocation>
        <location evidence="1 5">Bacterial flagellum basal body</location>
    </subcellularLocation>
</comment>
<dbReference type="Gene3D" id="2.60.98.20">
    <property type="entry name" value="Flagellar hook protein FlgE"/>
    <property type="match status" value="2"/>
</dbReference>
<comment type="similarity">
    <text evidence="2 5">Belongs to the flagella basal body rod proteins family.</text>
</comment>
<dbReference type="PANTHER" id="PTHR30435:SF1">
    <property type="entry name" value="FLAGELLAR HOOK PROTEIN FLGE"/>
    <property type="match status" value="1"/>
</dbReference>
<feature type="domain" description="Flagellar hook protein FlgE D2" evidence="8">
    <location>
        <begin position="192"/>
        <end position="348"/>
    </location>
</feature>
<sequence>MSFNNALSGINAAQKDLNVTANNIANVNTTGFKESRAEFADVYANSIFVNAKTQVGNGVATGAVAQQFHQGALQFTNNALDLAIQGNGFFVTSDGLTNLDRTYTRAGAFKLNENSYMVSNSGGYLQGYEINADGTPKAVSITATRPIQIPDRAGEPVQTSQVNASFNLPTTSTPKASGADPLMTSQVNSSFNLDSSANVINPGLAFDPNDPSTYSMQTTTDVYDSLGEKHTITQYFAKDADPANPTQSAVPATWRMYLFQGTTPININDAGTPQQFARINFDTSGTMTGTVPAELKTVPLGTPNPPSAVPGAGINMNGANESQVVEFKFDAVSESASPYKVNQLSQDGIARTYSKFDPKDSTTYSSSTSVVAYDTLGEPHTITQYFVKEADSTDPSKATVPTAWRMYLYEGDKPIDIVGGQATAMATGLSQAPLSARVTFDASGRMQTPTSPEVIKTEPLGTPGAGIITNGADGTQDIELKLGTVTQYASPFEVNQLTQDGSTVGRLTKVEITGDGIISATYSNATTVKVAMVAMAKFANSQGLTQVGDTSWRQSLLSGDALPGTPNSGTFGSIKSSALEQSNVDLTTELVDLITAQRNFQANSRSLEVNSSLQQNILQIR</sequence>
<dbReference type="Pfam" id="PF06429">
    <property type="entry name" value="Flg_bbr_C"/>
    <property type="match status" value="1"/>
</dbReference>
<dbReference type="InterPro" id="IPR037925">
    <property type="entry name" value="FlgE/F/G-like"/>
</dbReference>
<dbReference type="SUPFAM" id="SSF117143">
    <property type="entry name" value="Flagellar hook protein flgE"/>
    <property type="match status" value="2"/>
</dbReference>
<reference evidence="10" key="1">
    <citation type="journal article" date="2019" name="J Environ">
        <title>Genetic characterization and potential molecular dissemination mechanism of tet (31) gene in Aeromonas caviae from an oxytetracycline wastewater treatment system.</title>
        <authorList>
            <person name="Shi Y."/>
            <person name="Tian Z."/>
            <person name="Leclercq S.O."/>
            <person name="Zhang H."/>
            <person name="Yang M."/>
            <person name="Zhang Y."/>
        </authorList>
    </citation>
    <scope>NUCLEOTIDE SEQUENCE</scope>
    <source>
        <strain evidence="10">T25-39</strain>
    </source>
</reference>
<evidence type="ECO:0000259" key="8">
    <source>
        <dbReference type="Pfam" id="PF07559"/>
    </source>
</evidence>
<dbReference type="AlphaFoldDB" id="A0A3S5WY02"/>
<name>A0A3S5WY02_AERCA</name>
<dbReference type="Pfam" id="PF00460">
    <property type="entry name" value="Flg_bb_rod"/>
    <property type="match status" value="1"/>
</dbReference>
<evidence type="ECO:0000259" key="7">
    <source>
        <dbReference type="Pfam" id="PF06429"/>
    </source>
</evidence>
<evidence type="ECO:0000259" key="6">
    <source>
        <dbReference type="Pfam" id="PF00460"/>
    </source>
</evidence>